<name>A0ABQ9W8G5_SAGOE</name>
<evidence type="ECO:0000313" key="2">
    <source>
        <dbReference type="EMBL" id="KAK2117911.1"/>
    </source>
</evidence>
<feature type="region of interest" description="Disordered" evidence="1">
    <location>
        <begin position="1"/>
        <end position="60"/>
    </location>
</feature>
<organism evidence="2 3">
    <name type="scientific">Saguinus oedipus</name>
    <name type="common">Cotton-top tamarin</name>
    <name type="synonym">Oedipomidas oedipus</name>
    <dbReference type="NCBI Taxonomy" id="9490"/>
    <lineage>
        <taxon>Eukaryota</taxon>
        <taxon>Metazoa</taxon>
        <taxon>Chordata</taxon>
        <taxon>Craniata</taxon>
        <taxon>Vertebrata</taxon>
        <taxon>Euteleostomi</taxon>
        <taxon>Mammalia</taxon>
        <taxon>Eutheria</taxon>
        <taxon>Euarchontoglires</taxon>
        <taxon>Primates</taxon>
        <taxon>Haplorrhini</taxon>
        <taxon>Platyrrhini</taxon>
        <taxon>Cebidae</taxon>
        <taxon>Callitrichinae</taxon>
        <taxon>Saguinus</taxon>
    </lineage>
</organism>
<proteinExistence type="predicted"/>
<dbReference type="Proteomes" id="UP001266305">
    <property type="component" value="Unassembled WGS sequence"/>
</dbReference>
<comment type="caution">
    <text evidence="2">The sequence shown here is derived from an EMBL/GenBank/DDBJ whole genome shotgun (WGS) entry which is preliminary data.</text>
</comment>
<keyword evidence="3" id="KW-1185">Reference proteome</keyword>
<feature type="non-terminal residue" evidence="2">
    <location>
        <position position="1"/>
    </location>
</feature>
<sequence>GWGRGSLPSLTPAPEEVERGSPGPAPSPAFLSREVGGPWAGGGNCRPGMTPSLRPPLHIP</sequence>
<dbReference type="EMBL" id="JASSZA010000002">
    <property type="protein sequence ID" value="KAK2117911.1"/>
    <property type="molecule type" value="Genomic_DNA"/>
</dbReference>
<reference evidence="2 3" key="1">
    <citation type="submission" date="2023-05" db="EMBL/GenBank/DDBJ databases">
        <title>B98-5 Cell Line De Novo Hybrid Assembly: An Optical Mapping Approach.</title>
        <authorList>
            <person name="Kananen K."/>
            <person name="Auerbach J.A."/>
            <person name="Kautto E."/>
            <person name="Blachly J.S."/>
        </authorList>
    </citation>
    <scope>NUCLEOTIDE SEQUENCE [LARGE SCALE GENOMIC DNA]</scope>
    <source>
        <strain evidence="2">B95-8</strain>
        <tissue evidence="2">Cell line</tissue>
    </source>
</reference>
<evidence type="ECO:0000256" key="1">
    <source>
        <dbReference type="SAM" id="MobiDB-lite"/>
    </source>
</evidence>
<evidence type="ECO:0000313" key="3">
    <source>
        <dbReference type="Proteomes" id="UP001266305"/>
    </source>
</evidence>
<protein>
    <submittedName>
        <fullName evidence="2">Uncharacterized protein</fullName>
    </submittedName>
</protein>
<gene>
    <name evidence="2" type="ORF">P7K49_004798</name>
</gene>
<feature type="non-terminal residue" evidence="2">
    <location>
        <position position="60"/>
    </location>
</feature>
<accession>A0ABQ9W8G5</accession>